<evidence type="ECO:0000256" key="1">
    <source>
        <dbReference type="SAM" id="MobiDB-lite"/>
    </source>
</evidence>
<dbReference type="Gene3D" id="1.25.40.390">
    <property type="match status" value="1"/>
</dbReference>
<name>A0A1M6WLY4_9BACT</name>
<dbReference type="STRING" id="1419482.SAMN05444266_101687"/>
<dbReference type="EMBL" id="FRBL01000001">
    <property type="protein sequence ID" value="SHK94782.1"/>
    <property type="molecule type" value="Genomic_DNA"/>
</dbReference>
<dbReference type="AlphaFoldDB" id="A0A1M6WLY4"/>
<dbReference type="OrthoDB" id="1522814at2"/>
<evidence type="ECO:0000313" key="2">
    <source>
        <dbReference type="EMBL" id="SHK94782.1"/>
    </source>
</evidence>
<gene>
    <name evidence="2" type="ORF">SAMN05444266_101687</name>
</gene>
<keyword evidence="3" id="KW-1185">Reference proteome</keyword>
<dbReference type="RefSeq" id="WP_073078024.1">
    <property type="nucleotide sequence ID" value="NZ_FRBL01000001.1"/>
</dbReference>
<dbReference type="InterPro" id="IPR011990">
    <property type="entry name" value="TPR-like_helical_dom_sf"/>
</dbReference>
<dbReference type="Proteomes" id="UP000184420">
    <property type="component" value="Unassembled WGS sequence"/>
</dbReference>
<proteinExistence type="predicted"/>
<organism evidence="2 3">
    <name type="scientific">Chitinophaga jiangningensis</name>
    <dbReference type="NCBI Taxonomy" id="1419482"/>
    <lineage>
        <taxon>Bacteria</taxon>
        <taxon>Pseudomonadati</taxon>
        <taxon>Bacteroidota</taxon>
        <taxon>Chitinophagia</taxon>
        <taxon>Chitinophagales</taxon>
        <taxon>Chitinophagaceae</taxon>
        <taxon>Chitinophaga</taxon>
    </lineage>
</organism>
<sequence length="435" mass="46601">MNQYIKYCLIGTLAIATSCSKNFSDPSGPSSDQAYSTPAAIADVVVGLQAYYVKDRTGLLYNSVTAGSILTGETFVTNTGNVDEAQLQTGGVAVLNTNSVINQLWNTSNKIIYESNRVLATTPKVITDAGFASGVIAYASLYKAWAIGTQAAFFEQVPDTSGFPGPNTPPVTFISGQAGYRKAVGVLDNAINTITATPIGSNFTPYVPAGVNILNSLYALKARYALCAGDYDVALAAADKASLTVKSTLNFNDQVNNPIFFLVAATSNIYQATDSTMGLPVGFRPENADQRLPFYLLRNPTSSLKWGIKGFWTSTTAQIPVYLPGEMTLIKAECYARKGDVLNGLIELNKVVTKQPSGDIYGVGAGLPAIAGVASPAALLDSIYKHRRIELYLAGQELEDSRRFGRPASERKRTYFPYPLVERNDNANTPADPAQ</sequence>
<dbReference type="SUPFAM" id="SSF48452">
    <property type="entry name" value="TPR-like"/>
    <property type="match status" value="1"/>
</dbReference>
<dbReference type="PROSITE" id="PS51257">
    <property type="entry name" value="PROKAR_LIPOPROTEIN"/>
    <property type="match status" value="1"/>
</dbReference>
<evidence type="ECO:0000313" key="3">
    <source>
        <dbReference type="Proteomes" id="UP000184420"/>
    </source>
</evidence>
<accession>A0A1M6WLY4</accession>
<feature type="region of interest" description="Disordered" evidence="1">
    <location>
        <begin position="415"/>
        <end position="435"/>
    </location>
</feature>
<protein>
    <submittedName>
        <fullName evidence="2">Starch-binding associating with outer membrane</fullName>
    </submittedName>
</protein>
<reference evidence="2 3" key="1">
    <citation type="submission" date="2016-11" db="EMBL/GenBank/DDBJ databases">
        <authorList>
            <person name="Jaros S."/>
            <person name="Januszkiewicz K."/>
            <person name="Wedrychowicz H."/>
        </authorList>
    </citation>
    <scope>NUCLEOTIDE SEQUENCE [LARGE SCALE GENOMIC DNA]</scope>
    <source>
        <strain evidence="2 3">DSM 27406</strain>
    </source>
</reference>